<keyword evidence="1" id="KW-0348">Hemagglutinin</keyword>
<dbReference type="Pfam" id="PF01453">
    <property type="entry name" value="B_lectin"/>
    <property type="match status" value="1"/>
</dbReference>
<sequence>LGFFTPGNSLHYYLGIWYKNIPGQTVIWVANREVPISSSEYADLEISEYGNLVLLNGSRIPIWASNNTFPKSNSIVAVLLHNGNLVLKEKPDSPAIIWQSFDHP</sequence>
<feature type="non-terminal residue" evidence="5">
    <location>
        <position position="104"/>
    </location>
</feature>
<dbReference type="EMBL" id="GDJX01006932">
    <property type="protein sequence ID" value="JAT61004.1"/>
    <property type="molecule type" value="Transcribed_RNA"/>
</dbReference>
<dbReference type="AlphaFoldDB" id="A0A1D1Z2A3"/>
<name>A0A1D1Z2A3_9ARAE</name>
<evidence type="ECO:0000313" key="5">
    <source>
        <dbReference type="EMBL" id="JAT61004.1"/>
    </source>
</evidence>
<feature type="domain" description="Bulb-type lectin" evidence="4">
    <location>
        <begin position="1"/>
        <end position="100"/>
    </location>
</feature>
<dbReference type="InterPro" id="IPR036426">
    <property type="entry name" value="Bulb-type_lectin_dom_sf"/>
</dbReference>
<dbReference type="Gene3D" id="2.90.10.10">
    <property type="entry name" value="Bulb-type lectin domain"/>
    <property type="match status" value="1"/>
</dbReference>
<dbReference type="CDD" id="cd00028">
    <property type="entry name" value="B_lectin"/>
    <property type="match status" value="1"/>
</dbReference>
<dbReference type="GO" id="GO:0005537">
    <property type="term" value="F:D-mannose binding"/>
    <property type="evidence" value="ECO:0007669"/>
    <property type="project" value="UniProtKB-KW"/>
</dbReference>
<keyword evidence="5" id="KW-0430">Lectin</keyword>
<keyword evidence="2" id="KW-0677">Repeat</keyword>
<keyword evidence="5" id="KW-0418">Kinase</keyword>
<dbReference type="SMART" id="SM00108">
    <property type="entry name" value="B_lectin"/>
    <property type="match status" value="1"/>
</dbReference>
<keyword evidence="3" id="KW-0465">Mannose-binding</keyword>
<dbReference type="PANTHER" id="PTHR32444">
    <property type="entry name" value="BULB-TYPE LECTIN DOMAIN-CONTAINING PROTEIN"/>
    <property type="match status" value="1"/>
</dbReference>
<proteinExistence type="predicted"/>
<dbReference type="GO" id="GO:0051707">
    <property type="term" value="P:response to other organism"/>
    <property type="evidence" value="ECO:0007669"/>
    <property type="project" value="UniProtKB-ARBA"/>
</dbReference>
<dbReference type="SUPFAM" id="SSF51110">
    <property type="entry name" value="alpha-D-mannose-specific plant lectins"/>
    <property type="match status" value="1"/>
</dbReference>
<dbReference type="GO" id="GO:0016301">
    <property type="term" value="F:kinase activity"/>
    <property type="evidence" value="ECO:0007669"/>
    <property type="project" value="UniProtKB-KW"/>
</dbReference>
<evidence type="ECO:0000256" key="2">
    <source>
        <dbReference type="ARBA" id="ARBA00022737"/>
    </source>
</evidence>
<gene>
    <name evidence="5" type="primary">At1g61610_4</name>
    <name evidence="5" type="ORF">g.29040</name>
</gene>
<protein>
    <submittedName>
        <fullName evidence="5">Putative G-type lectin S-receptor-like serine/threonine-protein kinase At1g61610</fullName>
    </submittedName>
</protein>
<feature type="non-terminal residue" evidence="5">
    <location>
        <position position="1"/>
    </location>
</feature>
<keyword evidence="5" id="KW-0808">Transferase</keyword>
<accession>A0A1D1Z2A3</accession>
<reference evidence="5" key="1">
    <citation type="submission" date="2015-07" db="EMBL/GenBank/DDBJ databases">
        <title>Transcriptome Assembly of Anthurium amnicola.</title>
        <authorList>
            <person name="Suzuki J."/>
        </authorList>
    </citation>
    <scope>NUCLEOTIDE SEQUENCE</scope>
</reference>
<organism evidence="5">
    <name type="scientific">Anthurium amnicola</name>
    <dbReference type="NCBI Taxonomy" id="1678845"/>
    <lineage>
        <taxon>Eukaryota</taxon>
        <taxon>Viridiplantae</taxon>
        <taxon>Streptophyta</taxon>
        <taxon>Embryophyta</taxon>
        <taxon>Tracheophyta</taxon>
        <taxon>Spermatophyta</taxon>
        <taxon>Magnoliopsida</taxon>
        <taxon>Liliopsida</taxon>
        <taxon>Araceae</taxon>
        <taxon>Pothoideae</taxon>
        <taxon>Potheae</taxon>
        <taxon>Anthurium</taxon>
    </lineage>
</organism>
<evidence type="ECO:0000259" key="4">
    <source>
        <dbReference type="PROSITE" id="PS50927"/>
    </source>
</evidence>
<dbReference type="InterPro" id="IPR001480">
    <property type="entry name" value="Bulb-type_lectin_dom"/>
</dbReference>
<dbReference type="PROSITE" id="PS50927">
    <property type="entry name" value="BULB_LECTIN"/>
    <property type="match status" value="1"/>
</dbReference>
<dbReference type="PANTHER" id="PTHR32444:SF247">
    <property type="entry name" value="OS01G0958200 PROTEIN"/>
    <property type="match status" value="1"/>
</dbReference>
<evidence type="ECO:0000256" key="1">
    <source>
        <dbReference type="ARBA" id="ARBA00022546"/>
    </source>
</evidence>
<keyword evidence="5" id="KW-0675">Receptor</keyword>
<evidence type="ECO:0000256" key="3">
    <source>
        <dbReference type="ARBA" id="ARBA00023035"/>
    </source>
</evidence>